<dbReference type="PANTHER" id="PTHR30525">
    <property type="entry name" value="1-DEOXY-D-XYLULOSE 5-PHOSPHATE REDUCTOISOMERASE"/>
    <property type="match status" value="1"/>
</dbReference>
<gene>
    <name evidence="14" type="ORF">METZ01_LOCUS405422</name>
</gene>
<evidence type="ECO:0000256" key="8">
    <source>
        <dbReference type="ARBA" id="ARBA00023002"/>
    </source>
</evidence>
<evidence type="ECO:0000256" key="5">
    <source>
        <dbReference type="ARBA" id="ARBA00012366"/>
    </source>
</evidence>
<dbReference type="GO" id="GO:0030604">
    <property type="term" value="F:1-deoxy-D-xylulose-5-phosphate reductoisomerase activity"/>
    <property type="evidence" value="ECO:0007669"/>
    <property type="project" value="UniProtKB-EC"/>
</dbReference>
<accession>A0A382W371</accession>
<keyword evidence="8" id="KW-0560">Oxidoreductase</keyword>
<evidence type="ECO:0000256" key="3">
    <source>
        <dbReference type="ARBA" id="ARBA00005094"/>
    </source>
</evidence>
<evidence type="ECO:0000259" key="13">
    <source>
        <dbReference type="Pfam" id="PF08436"/>
    </source>
</evidence>
<evidence type="ECO:0000256" key="2">
    <source>
        <dbReference type="ARBA" id="ARBA00001946"/>
    </source>
</evidence>
<dbReference type="PROSITE" id="PS51257">
    <property type="entry name" value="PROKAR_LIPOPROTEIN"/>
    <property type="match status" value="1"/>
</dbReference>
<dbReference type="Pfam" id="PF02670">
    <property type="entry name" value="DXP_reductoisom"/>
    <property type="match status" value="1"/>
</dbReference>
<protein>
    <recommendedName>
        <fullName evidence="5">1-deoxy-D-xylulose-5-phosphate reductoisomerase</fullName>
        <ecNumber evidence="5">1.1.1.267</ecNumber>
    </recommendedName>
</protein>
<dbReference type="InterPro" id="IPR013644">
    <property type="entry name" value="DXP_reductoisomerase_C"/>
</dbReference>
<comment type="pathway">
    <text evidence="3">Isoprenoid biosynthesis; isopentenyl diphosphate biosynthesis via DXP pathway; isopentenyl diphosphate from 1-deoxy-D-xylulose 5-phosphate: step 1/6.</text>
</comment>
<dbReference type="FunFam" id="3.40.50.720:FF:000045">
    <property type="entry name" value="1-deoxy-D-xylulose 5-phosphate reductoisomerase"/>
    <property type="match status" value="1"/>
</dbReference>
<dbReference type="AlphaFoldDB" id="A0A382W371"/>
<reference evidence="14" key="1">
    <citation type="submission" date="2018-05" db="EMBL/GenBank/DDBJ databases">
        <authorList>
            <person name="Lanie J.A."/>
            <person name="Ng W.-L."/>
            <person name="Kazmierczak K.M."/>
            <person name="Andrzejewski T.M."/>
            <person name="Davidsen T.M."/>
            <person name="Wayne K.J."/>
            <person name="Tettelin H."/>
            <person name="Glass J.I."/>
            <person name="Rusch D."/>
            <person name="Podicherti R."/>
            <person name="Tsui H.-C.T."/>
            <person name="Winkler M.E."/>
        </authorList>
    </citation>
    <scope>NUCLEOTIDE SEQUENCE</scope>
</reference>
<feature type="domain" description="1-deoxy-D-xylulose 5-phosphate reductoisomerase N-terminal" evidence="12">
    <location>
        <begin position="16"/>
        <end position="141"/>
    </location>
</feature>
<dbReference type="SUPFAM" id="SSF51735">
    <property type="entry name" value="NAD(P)-binding Rossmann-fold domains"/>
    <property type="match status" value="1"/>
</dbReference>
<keyword evidence="10" id="KW-0414">Isoprene biosynthesis</keyword>
<comment type="cofactor">
    <cofactor evidence="1">
        <name>Mn(2+)</name>
        <dbReference type="ChEBI" id="CHEBI:29035"/>
    </cofactor>
</comment>
<dbReference type="InterPro" id="IPR013512">
    <property type="entry name" value="DXP_reductoisomerase_N"/>
</dbReference>
<dbReference type="InterPro" id="IPR003821">
    <property type="entry name" value="DXP_reductoisomerase"/>
</dbReference>
<dbReference type="EMBL" id="UINC01156256">
    <property type="protein sequence ID" value="SVD52568.1"/>
    <property type="molecule type" value="Genomic_DNA"/>
</dbReference>
<evidence type="ECO:0000259" key="12">
    <source>
        <dbReference type="Pfam" id="PF02670"/>
    </source>
</evidence>
<dbReference type="GO" id="GO:0051484">
    <property type="term" value="P:isopentenyl diphosphate biosynthetic process, methylerythritol 4-phosphate pathway involved in terpenoid biosynthetic process"/>
    <property type="evidence" value="ECO:0007669"/>
    <property type="project" value="TreeGrafter"/>
</dbReference>
<evidence type="ECO:0000256" key="9">
    <source>
        <dbReference type="ARBA" id="ARBA00023211"/>
    </source>
</evidence>
<dbReference type="EC" id="1.1.1.267" evidence="5"/>
<dbReference type="Gene3D" id="3.40.50.720">
    <property type="entry name" value="NAD(P)-binding Rossmann-like Domain"/>
    <property type="match status" value="1"/>
</dbReference>
<proteinExistence type="inferred from homology"/>
<evidence type="ECO:0000256" key="1">
    <source>
        <dbReference type="ARBA" id="ARBA00001936"/>
    </source>
</evidence>
<dbReference type="Pfam" id="PF08436">
    <property type="entry name" value="DXP_redisom_C"/>
    <property type="match status" value="1"/>
</dbReference>
<feature type="non-terminal residue" evidence="14">
    <location>
        <position position="192"/>
    </location>
</feature>
<comment type="catalytic activity">
    <reaction evidence="11">
        <text>2-C-methyl-D-erythritol 4-phosphate + NADP(+) = 1-deoxy-D-xylulose 5-phosphate + NADPH + H(+)</text>
        <dbReference type="Rhea" id="RHEA:13717"/>
        <dbReference type="ChEBI" id="CHEBI:15378"/>
        <dbReference type="ChEBI" id="CHEBI:57783"/>
        <dbReference type="ChEBI" id="CHEBI:57792"/>
        <dbReference type="ChEBI" id="CHEBI:58262"/>
        <dbReference type="ChEBI" id="CHEBI:58349"/>
        <dbReference type="EC" id="1.1.1.267"/>
    </reaction>
    <physiologicalReaction direction="right-to-left" evidence="11">
        <dbReference type="Rhea" id="RHEA:13719"/>
    </physiologicalReaction>
</comment>
<evidence type="ECO:0000256" key="7">
    <source>
        <dbReference type="ARBA" id="ARBA00022857"/>
    </source>
</evidence>
<dbReference type="InterPro" id="IPR036291">
    <property type="entry name" value="NAD(P)-bd_dom_sf"/>
</dbReference>
<dbReference type="PANTHER" id="PTHR30525:SF0">
    <property type="entry name" value="1-DEOXY-D-XYLULOSE 5-PHOSPHATE REDUCTOISOMERASE, CHLOROPLASTIC"/>
    <property type="match status" value="1"/>
</dbReference>
<evidence type="ECO:0000256" key="11">
    <source>
        <dbReference type="ARBA" id="ARBA00048543"/>
    </source>
</evidence>
<keyword evidence="7" id="KW-0521">NADP</keyword>
<sequence>MLTDKTLSAPECSRRVTILGSTGSVGCDTIGVLQASSQSYKIRAITANENVELLAKQALELCPDFVVIGNQNKYVKLKQLLSGSKIRVAAGPDAIIEAATLPTDWTMAAIVGSAGLRPVLASIGHGGIVAIANKECLVCGGDLLSAEAERSGARLLPVDSEHNGVFQIFDFDNPETVEKIFLTASGGPFLKF</sequence>
<comment type="cofactor">
    <cofactor evidence="2">
        <name>Mg(2+)</name>
        <dbReference type="ChEBI" id="CHEBI:18420"/>
    </cofactor>
</comment>
<keyword evidence="6" id="KW-0479">Metal-binding</keyword>
<feature type="domain" description="1-deoxy-D-xylulose 5-phosphate reductoisomerase C-terminal" evidence="13">
    <location>
        <begin position="155"/>
        <end position="191"/>
    </location>
</feature>
<evidence type="ECO:0000256" key="10">
    <source>
        <dbReference type="ARBA" id="ARBA00023229"/>
    </source>
</evidence>
<keyword evidence="9" id="KW-0464">Manganese</keyword>
<dbReference type="GO" id="GO:0070402">
    <property type="term" value="F:NADPH binding"/>
    <property type="evidence" value="ECO:0007669"/>
    <property type="project" value="InterPro"/>
</dbReference>
<organism evidence="14">
    <name type="scientific">marine metagenome</name>
    <dbReference type="NCBI Taxonomy" id="408172"/>
    <lineage>
        <taxon>unclassified sequences</taxon>
        <taxon>metagenomes</taxon>
        <taxon>ecological metagenomes</taxon>
    </lineage>
</organism>
<name>A0A382W371_9ZZZZ</name>
<evidence type="ECO:0000256" key="6">
    <source>
        <dbReference type="ARBA" id="ARBA00022723"/>
    </source>
</evidence>
<evidence type="ECO:0000256" key="4">
    <source>
        <dbReference type="ARBA" id="ARBA00006825"/>
    </source>
</evidence>
<evidence type="ECO:0000313" key="14">
    <source>
        <dbReference type="EMBL" id="SVD52568.1"/>
    </source>
</evidence>
<comment type="similarity">
    <text evidence="4">Belongs to the DXR family.</text>
</comment>
<dbReference type="UniPathway" id="UPA00056">
    <property type="reaction ID" value="UER00092"/>
</dbReference>
<dbReference type="GO" id="GO:0030145">
    <property type="term" value="F:manganese ion binding"/>
    <property type="evidence" value="ECO:0007669"/>
    <property type="project" value="TreeGrafter"/>
</dbReference>